<name>A0A834J4Q3_VESGE</name>
<reference evidence="1" key="1">
    <citation type="journal article" date="2020" name="G3 (Bethesda)">
        <title>High-Quality Assemblies for Three Invasive Social Wasps from the &lt;i&gt;Vespula&lt;/i&gt; Genus.</title>
        <authorList>
            <person name="Harrop T.W.R."/>
            <person name="Guhlin J."/>
            <person name="McLaughlin G.M."/>
            <person name="Permina E."/>
            <person name="Stockwell P."/>
            <person name="Gilligan J."/>
            <person name="Le Lec M.F."/>
            <person name="Gruber M.A.M."/>
            <person name="Quinn O."/>
            <person name="Lovegrove M."/>
            <person name="Duncan E.J."/>
            <person name="Remnant E.J."/>
            <person name="Van Eeckhoven J."/>
            <person name="Graham B."/>
            <person name="Knapp R.A."/>
            <person name="Langford K.W."/>
            <person name="Kronenberg Z."/>
            <person name="Press M.O."/>
            <person name="Eacker S.M."/>
            <person name="Wilson-Rankin E.E."/>
            <person name="Purcell J."/>
            <person name="Lester P.J."/>
            <person name="Dearden P.K."/>
        </authorList>
    </citation>
    <scope>NUCLEOTIDE SEQUENCE</scope>
    <source>
        <strain evidence="1">Linc-1</strain>
    </source>
</reference>
<gene>
    <name evidence="1" type="ORF">HZH68_015809</name>
</gene>
<evidence type="ECO:0000313" key="1">
    <source>
        <dbReference type="EMBL" id="KAF7381936.1"/>
    </source>
</evidence>
<evidence type="ECO:0000313" key="2">
    <source>
        <dbReference type="Proteomes" id="UP000617340"/>
    </source>
</evidence>
<proteinExistence type="predicted"/>
<keyword evidence="2" id="KW-1185">Reference proteome</keyword>
<sequence>MISANSSQFPSVRFPDLPSLDRREEKDLLRFFSRSRDFSQIAETQGKYRFGVFPFRKLPCFFPPAVVSAAVFRGEDRYDIAMPLADLQIAWVVLPTA</sequence>
<comment type="caution">
    <text evidence="1">The sequence shown here is derived from an EMBL/GenBank/DDBJ whole genome shotgun (WGS) entry which is preliminary data.</text>
</comment>
<accession>A0A834J4Q3</accession>
<organism evidence="1 2">
    <name type="scientific">Vespula germanica</name>
    <name type="common">German yellow jacket</name>
    <name type="synonym">Paravespula germanica</name>
    <dbReference type="NCBI Taxonomy" id="30212"/>
    <lineage>
        <taxon>Eukaryota</taxon>
        <taxon>Metazoa</taxon>
        <taxon>Ecdysozoa</taxon>
        <taxon>Arthropoda</taxon>
        <taxon>Hexapoda</taxon>
        <taxon>Insecta</taxon>
        <taxon>Pterygota</taxon>
        <taxon>Neoptera</taxon>
        <taxon>Endopterygota</taxon>
        <taxon>Hymenoptera</taxon>
        <taxon>Apocrita</taxon>
        <taxon>Aculeata</taxon>
        <taxon>Vespoidea</taxon>
        <taxon>Vespidae</taxon>
        <taxon>Vespinae</taxon>
        <taxon>Vespula</taxon>
    </lineage>
</organism>
<dbReference type="EMBL" id="JACSDZ010000021">
    <property type="protein sequence ID" value="KAF7381936.1"/>
    <property type="molecule type" value="Genomic_DNA"/>
</dbReference>
<dbReference type="Proteomes" id="UP000617340">
    <property type="component" value="Unassembled WGS sequence"/>
</dbReference>
<protein>
    <submittedName>
        <fullName evidence="1">Uncharacterized protein</fullName>
    </submittedName>
</protein>
<dbReference type="AlphaFoldDB" id="A0A834J4Q3"/>